<gene>
    <name evidence="2" type="ORF">CBER1_11323</name>
</gene>
<dbReference type="SUPFAM" id="SSF53474">
    <property type="entry name" value="alpha/beta-Hydrolases"/>
    <property type="match status" value="1"/>
</dbReference>
<dbReference type="Gene3D" id="3.40.50.1820">
    <property type="entry name" value="alpha/beta hydrolase"/>
    <property type="match status" value="1"/>
</dbReference>
<dbReference type="OrthoDB" id="408373at2759"/>
<feature type="domain" description="AB hydrolase-1" evidence="1">
    <location>
        <begin position="39"/>
        <end position="300"/>
    </location>
</feature>
<reference evidence="3" key="1">
    <citation type="journal article" date="2017" name="bioRxiv">
        <title>Conservation of a gene cluster reveals novel cercosporin biosynthetic mechanisms and extends production to the genus Colletotrichum.</title>
        <authorList>
            <person name="de Jonge R."/>
            <person name="Ebert M.K."/>
            <person name="Huitt-Roehl C.R."/>
            <person name="Pal P."/>
            <person name="Suttle J.C."/>
            <person name="Spanner R.E."/>
            <person name="Neubauer J.D."/>
            <person name="Jurick W.M.II."/>
            <person name="Stott K.A."/>
            <person name="Secor G.A."/>
            <person name="Thomma B.P.H.J."/>
            <person name="Van de Peer Y."/>
            <person name="Townsend C.A."/>
            <person name="Bolton M.D."/>
        </authorList>
    </citation>
    <scope>NUCLEOTIDE SEQUENCE [LARGE SCALE GENOMIC DNA]</scope>
    <source>
        <strain evidence="3">CBS538.71</strain>
    </source>
</reference>
<dbReference type="Pfam" id="PF12697">
    <property type="entry name" value="Abhydrolase_6"/>
    <property type="match status" value="1"/>
</dbReference>
<dbReference type="STRING" id="357750.A0A2S6BZH6"/>
<accession>A0A2S6BZH6</accession>
<dbReference type="EMBL" id="PNEN01001647">
    <property type="protein sequence ID" value="PPJ52880.1"/>
    <property type="molecule type" value="Genomic_DNA"/>
</dbReference>
<organism evidence="2 3">
    <name type="scientific">Cercospora berteroae</name>
    <dbReference type="NCBI Taxonomy" id="357750"/>
    <lineage>
        <taxon>Eukaryota</taxon>
        <taxon>Fungi</taxon>
        <taxon>Dikarya</taxon>
        <taxon>Ascomycota</taxon>
        <taxon>Pezizomycotina</taxon>
        <taxon>Dothideomycetes</taxon>
        <taxon>Dothideomycetidae</taxon>
        <taxon>Mycosphaerellales</taxon>
        <taxon>Mycosphaerellaceae</taxon>
        <taxon>Cercospora</taxon>
    </lineage>
</organism>
<protein>
    <recommendedName>
        <fullName evidence="1">AB hydrolase-1 domain-containing protein</fullName>
    </recommendedName>
</protein>
<comment type="caution">
    <text evidence="2">The sequence shown here is derived from an EMBL/GenBank/DDBJ whole genome shotgun (WGS) entry which is preliminary data.</text>
</comment>
<keyword evidence="3" id="KW-1185">Reference proteome</keyword>
<evidence type="ECO:0000259" key="1">
    <source>
        <dbReference type="Pfam" id="PF12697"/>
    </source>
</evidence>
<proteinExistence type="predicted"/>
<dbReference type="PANTHER" id="PTHR43329">
    <property type="entry name" value="EPOXIDE HYDROLASE"/>
    <property type="match status" value="1"/>
</dbReference>
<evidence type="ECO:0000313" key="2">
    <source>
        <dbReference type="EMBL" id="PPJ52880.1"/>
    </source>
</evidence>
<name>A0A2S6BZH6_9PEZI</name>
<dbReference type="AlphaFoldDB" id="A0A2S6BZH6"/>
<dbReference type="InterPro" id="IPR000073">
    <property type="entry name" value="AB_hydrolase_1"/>
</dbReference>
<dbReference type="Proteomes" id="UP000237631">
    <property type="component" value="Unassembled WGS sequence"/>
</dbReference>
<evidence type="ECO:0000313" key="3">
    <source>
        <dbReference type="Proteomes" id="UP000237631"/>
    </source>
</evidence>
<dbReference type="InterPro" id="IPR029058">
    <property type="entry name" value="AB_hydrolase_fold"/>
</dbReference>
<sequence length="320" mass="35521">MAGQTLKTLHPFLQENTSTVSSGGHVKSYSHDLGSGPIFVCVHGWPQSSYMWRHVVSELKDTISLFVPELPGYGFSSLPPKHDKRTVGNLIIEALQQVFSKDRPIIWCGHDRGGRIGHRLIVDNTPSHNIISAILIDIVPTKAQWSAFSHPAASAAYYHWPFLALPTAPQMIESMGPGEFTKLNLERAKGASETGVAKFKENDAVGHYCHQFSNPECVAGSCGDYHAGAFEDVEEQMKDQEVGRKVSIPLMVVWSASNLGRMHDVPEVWKEWVERPEQVRFEPVEGGFGHYLPEECPERVSPLFKEWMEGGGKEWAMGGG</sequence>